<evidence type="ECO:0000313" key="2">
    <source>
        <dbReference type="Proteomes" id="UP000189701"/>
    </source>
</evidence>
<evidence type="ECO:0000313" key="3">
    <source>
        <dbReference type="RefSeq" id="XP_009793161.1"/>
    </source>
</evidence>
<reference evidence="3" key="2">
    <citation type="submission" date="2025-08" db="UniProtKB">
        <authorList>
            <consortium name="RefSeq"/>
        </authorList>
    </citation>
    <scope>IDENTIFICATION</scope>
    <source>
        <tissue evidence="3">Leaf</tissue>
    </source>
</reference>
<keyword evidence="2" id="KW-1185">Reference proteome</keyword>
<protein>
    <submittedName>
        <fullName evidence="3">Uncharacterized protein LOC104240076</fullName>
    </submittedName>
</protein>
<dbReference type="RefSeq" id="XP_009793161.1">
    <property type="nucleotide sequence ID" value="XM_009794859.1"/>
</dbReference>
<name>A0A1U7XU33_NICSY</name>
<gene>
    <name evidence="3" type="primary">LOC104240076</name>
</gene>
<dbReference type="AlphaFoldDB" id="A0A1U7XU33"/>
<dbReference type="Proteomes" id="UP000189701">
    <property type="component" value="Unplaced"/>
</dbReference>
<evidence type="ECO:0000256" key="1">
    <source>
        <dbReference type="SAM" id="MobiDB-lite"/>
    </source>
</evidence>
<organism evidence="2 3">
    <name type="scientific">Nicotiana sylvestris</name>
    <name type="common">Wood tobacco</name>
    <name type="synonym">South American tobacco</name>
    <dbReference type="NCBI Taxonomy" id="4096"/>
    <lineage>
        <taxon>Eukaryota</taxon>
        <taxon>Viridiplantae</taxon>
        <taxon>Streptophyta</taxon>
        <taxon>Embryophyta</taxon>
        <taxon>Tracheophyta</taxon>
        <taxon>Spermatophyta</taxon>
        <taxon>Magnoliopsida</taxon>
        <taxon>eudicotyledons</taxon>
        <taxon>Gunneridae</taxon>
        <taxon>Pentapetalae</taxon>
        <taxon>asterids</taxon>
        <taxon>lamiids</taxon>
        <taxon>Solanales</taxon>
        <taxon>Solanaceae</taxon>
        <taxon>Nicotianoideae</taxon>
        <taxon>Nicotianeae</taxon>
        <taxon>Nicotiana</taxon>
    </lineage>
</organism>
<sequence>MASDFIDRFRFNTENAPNVFYIQNLKKKPTEAFREYATRWRSEVAKIQPPVEVEVAASSPFEIKVIVPTTTPTPFEVEVATPFTLMVVSTPPFNSNAIYWDYVAEARRKGKAKMEESGAAQGMTRTGRIYTPEYLRGTSKEAATKQPVIETGPDDI</sequence>
<proteinExistence type="predicted"/>
<feature type="region of interest" description="Disordered" evidence="1">
    <location>
        <begin position="130"/>
        <end position="156"/>
    </location>
</feature>
<reference evidence="2" key="1">
    <citation type="journal article" date="2013" name="Genome Biol.">
        <title>Reference genomes and transcriptomes of Nicotiana sylvestris and Nicotiana tomentosiformis.</title>
        <authorList>
            <person name="Sierro N."/>
            <person name="Battey J.N."/>
            <person name="Ouadi S."/>
            <person name="Bovet L."/>
            <person name="Goepfert S."/>
            <person name="Bakaher N."/>
            <person name="Peitsch M.C."/>
            <person name="Ivanov N.V."/>
        </authorList>
    </citation>
    <scope>NUCLEOTIDE SEQUENCE [LARGE SCALE GENOMIC DNA]</scope>
</reference>
<accession>A0A1U7XU33</accession>